<dbReference type="Pfam" id="PF12730">
    <property type="entry name" value="ABC2_membrane_4"/>
    <property type="match status" value="1"/>
</dbReference>
<proteinExistence type="predicted"/>
<dbReference type="Proteomes" id="UP000050996">
    <property type="component" value="Unassembled WGS sequence"/>
</dbReference>
<evidence type="ECO:0000313" key="2">
    <source>
        <dbReference type="EMBL" id="KQL21567.1"/>
    </source>
</evidence>
<feature type="transmembrane region" description="Helical" evidence="1">
    <location>
        <begin position="61"/>
        <end position="81"/>
    </location>
</feature>
<dbReference type="PATRIC" id="fig|1637975.4.peg.5134"/>
<keyword evidence="1" id="KW-1133">Transmembrane helix</keyword>
<feature type="transmembrane region" description="Helical" evidence="1">
    <location>
        <begin position="172"/>
        <end position="190"/>
    </location>
</feature>
<evidence type="ECO:0000256" key="1">
    <source>
        <dbReference type="SAM" id="Phobius"/>
    </source>
</evidence>
<evidence type="ECO:0000313" key="3">
    <source>
        <dbReference type="Proteomes" id="UP000050996"/>
    </source>
</evidence>
<dbReference type="RefSeq" id="WP_053478481.1">
    <property type="nucleotide sequence ID" value="NZ_CP041305.1"/>
</dbReference>
<comment type="caution">
    <text evidence="2">The sequence shown here is derived from an EMBL/GenBank/DDBJ whole genome shotgun (WGS) entry which is preliminary data.</text>
</comment>
<sequence length="236" mass="26618">MLSILASDFIKIKRKLIWFLIFLGPFGVVALEAVNFGLRYDYLTKVHEKDLWAGLIGEAKYLAIPALMLGLTLIASMISNIEHQTNAWKQLLALPVSKLRVFTGKFVLTALLLFVSSTFLFLGIIVLGFFLKFGTDVPFLSLLKMAYFPYLAAMPFIALQIWLSITMKNQAIPLVIGIVGTILSLMSFRFPDWMPWKWPSLNNGWDDPLYSVIFGLVCGLAIYLIGLLDFARKDVK</sequence>
<keyword evidence="1" id="KW-0472">Membrane</keyword>
<keyword evidence="1" id="KW-0812">Transmembrane</keyword>
<protein>
    <submittedName>
        <fullName evidence="2">Permease</fullName>
    </submittedName>
</protein>
<feature type="transmembrane region" description="Helical" evidence="1">
    <location>
        <begin position="147"/>
        <end position="165"/>
    </location>
</feature>
<dbReference type="EMBL" id="LJIX01000006">
    <property type="protein sequence ID" value="KQL21567.1"/>
    <property type="molecule type" value="Genomic_DNA"/>
</dbReference>
<keyword evidence="3" id="KW-1185">Reference proteome</keyword>
<organism evidence="2 3">
    <name type="scientific">Cytobacillus solani</name>
    <dbReference type="NCBI Taxonomy" id="1637975"/>
    <lineage>
        <taxon>Bacteria</taxon>
        <taxon>Bacillati</taxon>
        <taxon>Bacillota</taxon>
        <taxon>Bacilli</taxon>
        <taxon>Bacillales</taxon>
        <taxon>Bacillaceae</taxon>
        <taxon>Cytobacillus</taxon>
    </lineage>
</organism>
<gene>
    <name evidence="2" type="ORF">AN957_25425</name>
</gene>
<dbReference type="CDD" id="cd21809">
    <property type="entry name" value="ABC-2_lan_permease-like"/>
    <property type="match status" value="1"/>
</dbReference>
<reference evidence="2 3" key="1">
    <citation type="submission" date="2015-09" db="EMBL/GenBank/DDBJ databases">
        <title>Genome sequencing project for genomic taxonomy and phylogenomics of Bacillus-like bacteria.</title>
        <authorList>
            <person name="Liu B."/>
            <person name="Wang J."/>
            <person name="Zhu Y."/>
            <person name="Liu G."/>
            <person name="Chen Q."/>
            <person name="Chen Z."/>
            <person name="Lan J."/>
            <person name="Che J."/>
            <person name="Ge C."/>
            <person name="Shi H."/>
            <person name="Pan Z."/>
            <person name="Liu X."/>
        </authorList>
    </citation>
    <scope>NUCLEOTIDE SEQUENCE [LARGE SCALE GENOMIC DNA]</scope>
    <source>
        <strain evidence="2 3">FJAT-18043</strain>
    </source>
</reference>
<feature type="transmembrane region" description="Helical" evidence="1">
    <location>
        <begin position="102"/>
        <end position="127"/>
    </location>
</feature>
<feature type="transmembrane region" description="Helical" evidence="1">
    <location>
        <begin position="210"/>
        <end position="231"/>
    </location>
</feature>
<accession>A0A0Q3VK30</accession>
<dbReference type="AlphaFoldDB" id="A0A0Q3VK30"/>
<name>A0A0Q3VK30_9BACI</name>
<feature type="transmembrane region" description="Helical" evidence="1">
    <location>
        <begin position="16"/>
        <end position="38"/>
    </location>
</feature>
<dbReference type="STRING" id="1637975.AN957_25425"/>